<reference evidence="2 3" key="1">
    <citation type="submission" date="2019-07" db="EMBL/GenBank/DDBJ databases">
        <title>Whole genome shotgun sequence of Pseudoalteromonas espejiana NBRC 102222.</title>
        <authorList>
            <person name="Hosoyama A."/>
            <person name="Uohara A."/>
            <person name="Ohji S."/>
            <person name="Ichikawa N."/>
        </authorList>
    </citation>
    <scope>NUCLEOTIDE SEQUENCE [LARGE SCALE GENOMIC DNA]</scope>
    <source>
        <strain evidence="2 3">NBRC 102222</strain>
    </source>
</reference>
<evidence type="ECO:0000313" key="2">
    <source>
        <dbReference type="EMBL" id="GEK53784.1"/>
    </source>
</evidence>
<dbReference type="EMBL" id="BJUM01000005">
    <property type="protein sequence ID" value="GEK53784.1"/>
    <property type="molecule type" value="Genomic_DNA"/>
</dbReference>
<protein>
    <submittedName>
        <fullName evidence="2">Uncharacterized protein</fullName>
    </submittedName>
</protein>
<dbReference type="AlphaFoldDB" id="A0A510XRX1"/>
<name>A0A510XRX1_9GAMM</name>
<evidence type="ECO:0000313" key="3">
    <source>
        <dbReference type="Proteomes" id="UP000321419"/>
    </source>
</evidence>
<feature type="region of interest" description="Disordered" evidence="1">
    <location>
        <begin position="1"/>
        <end position="23"/>
    </location>
</feature>
<evidence type="ECO:0000256" key="1">
    <source>
        <dbReference type="SAM" id="MobiDB-lite"/>
    </source>
</evidence>
<sequence length="44" mass="5158">MISKEEANPLKNKGPEKSYKDLEDVQLENDVLKKVRSYFDSLEE</sequence>
<proteinExistence type="predicted"/>
<gene>
    <name evidence="2" type="ORF">PES01_06290</name>
</gene>
<accession>A0A510XRX1</accession>
<keyword evidence="3" id="KW-1185">Reference proteome</keyword>
<organism evidence="2 3">
    <name type="scientific">Pseudoalteromonas espejiana</name>
    <dbReference type="NCBI Taxonomy" id="28107"/>
    <lineage>
        <taxon>Bacteria</taxon>
        <taxon>Pseudomonadati</taxon>
        <taxon>Pseudomonadota</taxon>
        <taxon>Gammaproteobacteria</taxon>
        <taxon>Alteromonadales</taxon>
        <taxon>Pseudoalteromonadaceae</taxon>
        <taxon>Pseudoalteromonas</taxon>
    </lineage>
</organism>
<comment type="caution">
    <text evidence="2">The sequence shown here is derived from an EMBL/GenBank/DDBJ whole genome shotgun (WGS) entry which is preliminary data.</text>
</comment>
<dbReference type="Proteomes" id="UP000321419">
    <property type="component" value="Unassembled WGS sequence"/>
</dbReference>